<feature type="region of interest" description="Disordered" evidence="1">
    <location>
        <begin position="219"/>
        <end position="239"/>
    </location>
</feature>
<dbReference type="AlphaFoldDB" id="A0A3M0KHB2"/>
<evidence type="ECO:0000313" key="2">
    <source>
        <dbReference type="EMBL" id="RMC06547.1"/>
    </source>
</evidence>
<protein>
    <submittedName>
        <fullName evidence="2">Uncharacterized protein</fullName>
    </submittedName>
</protein>
<reference evidence="2 3" key="1">
    <citation type="submission" date="2018-07" db="EMBL/GenBank/DDBJ databases">
        <title>A high quality draft genome assembly of the barn swallow (H. rustica rustica).</title>
        <authorList>
            <person name="Formenti G."/>
            <person name="Chiara M."/>
            <person name="Poveda L."/>
            <person name="Francoijs K.-J."/>
            <person name="Bonisoli-Alquati A."/>
            <person name="Canova L."/>
            <person name="Gianfranceschi L."/>
            <person name="Horner D.S."/>
            <person name="Saino N."/>
        </authorList>
    </citation>
    <scope>NUCLEOTIDE SEQUENCE [LARGE SCALE GENOMIC DNA]</scope>
    <source>
        <strain evidence="2">Chelidonia</strain>
        <tissue evidence="2">Blood</tissue>
    </source>
</reference>
<proteinExistence type="predicted"/>
<evidence type="ECO:0000313" key="3">
    <source>
        <dbReference type="Proteomes" id="UP000269221"/>
    </source>
</evidence>
<dbReference type="EMBL" id="QRBI01000120">
    <property type="protein sequence ID" value="RMC06547.1"/>
    <property type="molecule type" value="Genomic_DNA"/>
</dbReference>
<keyword evidence="3" id="KW-1185">Reference proteome</keyword>
<gene>
    <name evidence="2" type="ORF">DUI87_15984</name>
</gene>
<comment type="caution">
    <text evidence="2">The sequence shown here is derived from an EMBL/GenBank/DDBJ whole genome shotgun (WGS) entry which is preliminary data.</text>
</comment>
<sequence length="280" mass="30271">MQRAGEEQVVTATLVERYNRIFLGLGGSHGSRVASTDLFTFCGSGTAQASLEVIKFDAGDEEWGDPVISHAGRSRRHLGTPYIKLPKCTLGKGTFDLHCNSTEFLPALRSGDEAEAGPRAWLLQPQLQPSTQMQDVESSLRNAMGMGTDGRLCGGNAENCILGGTQILQIMKRNIWKIVQRNMYKQPFKTSIENAVSREGLDCPGTGLVSPQSYNVKDGISPLKPPPNSPVATSARDSKTTVKTLIVQGKGEIIGTVREEGKDVGVDPLSNSSENYFTKN</sequence>
<dbReference type="Proteomes" id="UP000269221">
    <property type="component" value="Unassembled WGS sequence"/>
</dbReference>
<name>A0A3M0KHB2_HIRRU</name>
<organism evidence="2 3">
    <name type="scientific">Hirundo rustica rustica</name>
    <dbReference type="NCBI Taxonomy" id="333673"/>
    <lineage>
        <taxon>Eukaryota</taxon>
        <taxon>Metazoa</taxon>
        <taxon>Chordata</taxon>
        <taxon>Craniata</taxon>
        <taxon>Vertebrata</taxon>
        <taxon>Euteleostomi</taxon>
        <taxon>Archelosauria</taxon>
        <taxon>Archosauria</taxon>
        <taxon>Dinosauria</taxon>
        <taxon>Saurischia</taxon>
        <taxon>Theropoda</taxon>
        <taxon>Coelurosauria</taxon>
        <taxon>Aves</taxon>
        <taxon>Neognathae</taxon>
        <taxon>Neoaves</taxon>
        <taxon>Telluraves</taxon>
        <taxon>Australaves</taxon>
        <taxon>Passeriformes</taxon>
        <taxon>Sylvioidea</taxon>
        <taxon>Hirundinidae</taxon>
        <taxon>Hirundo</taxon>
    </lineage>
</organism>
<evidence type="ECO:0000256" key="1">
    <source>
        <dbReference type="SAM" id="MobiDB-lite"/>
    </source>
</evidence>
<accession>A0A3M0KHB2</accession>